<name>A0A9Q3QPV5_RALPI</name>
<evidence type="ECO:0000313" key="2">
    <source>
        <dbReference type="EMBL" id="MBX3892343.1"/>
    </source>
</evidence>
<dbReference type="AlphaFoldDB" id="A0A9Q3QPV5"/>
<evidence type="ECO:0000313" key="1">
    <source>
        <dbReference type="EMBL" id="CAJ0730489.1"/>
    </source>
</evidence>
<comment type="caution">
    <text evidence="2">The sequence shown here is derived from an EMBL/GenBank/DDBJ whole genome shotgun (WGS) entry which is preliminary data.</text>
</comment>
<dbReference type="Proteomes" id="UP001199322">
    <property type="component" value="Unassembled WGS sequence"/>
</dbReference>
<proteinExistence type="predicted"/>
<keyword evidence="3" id="KW-1185">Reference proteome</keyword>
<evidence type="ECO:0000313" key="3">
    <source>
        <dbReference type="Proteomes" id="UP001189303"/>
    </source>
</evidence>
<reference evidence="2" key="1">
    <citation type="submission" date="2018-06" db="EMBL/GenBank/DDBJ databases">
        <authorList>
            <person name="O'Rourke A."/>
        </authorList>
    </citation>
    <scope>NUCLEOTIDE SEQUENCE</scope>
    <source>
        <strain evidence="2">132550021-3</strain>
    </source>
</reference>
<dbReference type="Proteomes" id="UP001189303">
    <property type="component" value="Unassembled WGS sequence"/>
</dbReference>
<gene>
    <name evidence="2" type="ORF">DEE74_20970</name>
    <name evidence="1" type="ORF">R38712_04398</name>
</gene>
<evidence type="ECO:0000313" key="4">
    <source>
        <dbReference type="Proteomes" id="UP001199322"/>
    </source>
</evidence>
<protein>
    <submittedName>
        <fullName evidence="2">DUF1444 family protein</fullName>
    </submittedName>
</protein>
<dbReference type="EMBL" id="CATWFT010000019">
    <property type="protein sequence ID" value="CAJ0730489.1"/>
    <property type="molecule type" value="Genomic_DNA"/>
</dbReference>
<accession>A0A9Q3QPV5</accession>
<reference evidence="1 3" key="2">
    <citation type="submission" date="2023-07" db="EMBL/GenBank/DDBJ databases">
        <authorList>
            <person name="Peeters C."/>
        </authorList>
    </citation>
    <scope>NUCLEOTIDE SEQUENCE [LARGE SCALE GENOMIC DNA]</scope>
    <source>
        <strain evidence="1 3">R-38712</strain>
    </source>
</reference>
<dbReference type="RefSeq" id="WP_012762974.1">
    <property type="nucleotide sequence ID" value="NZ_CATWFT010000019.1"/>
</dbReference>
<sequence length="218" mass="24256">MSLAPSISSSDGGQLPEFAGLWQCCSHSRLAELCSMTGSDFCARAVAYLKPMVQDSSPAISLSRGDSPVFQPFTDDLRLSYLVDADSHFEYVQHRHLDQEGVSVDQLHSMAVSNLQALAEEKLVVREYGAIYVALMGGNFEASLLALDVMWNHWCAQLVRERFVAVAPARDLLAFCDSSSAQGLMELQQVVERSENCDHKLHPYLYQRAGARWQQVIQ</sequence>
<organism evidence="2 4">
    <name type="scientific">Ralstonia pickettii</name>
    <name type="common">Burkholderia pickettii</name>
    <dbReference type="NCBI Taxonomy" id="329"/>
    <lineage>
        <taxon>Bacteria</taxon>
        <taxon>Pseudomonadati</taxon>
        <taxon>Pseudomonadota</taxon>
        <taxon>Betaproteobacteria</taxon>
        <taxon>Burkholderiales</taxon>
        <taxon>Burkholderiaceae</taxon>
        <taxon>Ralstonia</taxon>
    </lineage>
</organism>
<dbReference type="EMBL" id="QGBI01000024">
    <property type="protein sequence ID" value="MBX3892343.1"/>
    <property type="molecule type" value="Genomic_DNA"/>
</dbReference>